<organism evidence="3 4">
    <name type="scientific">Acidovorax soli</name>
    <dbReference type="NCBI Taxonomy" id="592050"/>
    <lineage>
        <taxon>Bacteria</taxon>
        <taxon>Pseudomonadati</taxon>
        <taxon>Pseudomonadota</taxon>
        <taxon>Betaproteobacteria</taxon>
        <taxon>Burkholderiales</taxon>
        <taxon>Comamonadaceae</taxon>
        <taxon>Acidovorax</taxon>
    </lineage>
</organism>
<sequence length="368" mass="40042">MTTMNLREIQRLPTSAARAVEPFAIDGVHYLAIAQLSVDIPGTEPGMGAGNSDVETLIYRWDGTAFAEFQRLPVPGGEDAEFFTLDGRHFLATASLRSGHGPYNMSPASVVWEFVGGRFEPFQRIVGTAAKQWHFFRVQERAFLALAQGAAGHSAPVDGAAQSCIFEWNGERFVPFQSIESAWGYNWLAFEVQGRTLLAYADHVAPSRLLVWSGTAFETLQVLDGASGRAFCHFKASGADWLVFANLLGETWLLRWDGAQFAAHQRLSGPGGREFAWLPDGEGDGGHLVQVNFIHGSREAPIPELQSVIYRWQGDGLEAVHMFGTSGGTDAAAFTVGGVPYLAVANSLSSALHFRTDSCIYQIVNDTP</sequence>
<dbReference type="Pfam" id="PF03736">
    <property type="entry name" value="EPTP"/>
    <property type="match status" value="3"/>
</dbReference>
<gene>
    <name evidence="3" type="ORF">HNP48_002435</name>
</gene>
<dbReference type="InterPro" id="IPR011048">
    <property type="entry name" value="Haem_d1_sf"/>
</dbReference>
<dbReference type="Proteomes" id="UP000575083">
    <property type="component" value="Unassembled WGS sequence"/>
</dbReference>
<protein>
    <recommendedName>
        <fullName evidence="5">EPTP domain-containing protein</fullName>
    </recommendedName>
</protein>
<dbReference type="PANTHER" id="PTHR15261:SF4">
    <property type="entry name" value="THROMBOSPONDIN-TYPE LAMININ G DOMAIN AND EAR REPEAT-CONTAINING PROTEIN"/>
    <property type="match status" value="1"/>
</dbReference>
<dbReference type="EMBL" id="JACHLK010000004">
    <property type="protein sequence ID" value="MBB6559763.1"/>
    <property type="molecule type" value="Genomic_DNA"/>
</dbReference>
<accession>A0A7X0PD79</accession>
<dbReference type="PANTHER" id="PTHR15261">
    <property type="entry name" value="THROMBOSPONDIN-TYPE LAMININ G DOMAIN AND EAR REPEAT-CONTAINING"/>
    <property type="match status" value="1"/>
</dbReference>
<name>A0A7X0PD79_9BURK</name>
<evidence type="ECO:0008006" key="5">
    <source>
        <dbReference type="Google" id="ProtNLM"/>
    </source>
</evidence>
<dbReference type="AlphaFoldDB" id="A0A7X0PD79"/>
<dbReference type="InterPro" id="IPR005492">
    <property type="entry name" value="EPTP"/>
</dbReference>
<keyword evidence="2" id="KW-0677">Repeat</keyword>
<dbReference type="RefSeq" id="WP_184857183.1">
    <property type="nucleotide sequence ID" value="NZ_JACHLK010000004.1"/>
</dbReference>
<evidence type="ECO:0000313" key="3">
    <source>
        <dbReference type="EMBL" id="MBB6559763.1"/>
    </source>
</evidence>
<keyword evidence="1" id="KW-0732">Signal</keyword>
<dbReference type="GO" id="GO:0007165">
    <property type="term" value="P:signal transduction"/>
    <property type="evidence" value="ECO:0007669"/>
    <property type="project" value="TreeGrafter"/>
</dbReference>
<evidence type="ECO:0000313" key="4">
    <source>
        <dbReference type="Proteomes" id="UP000575083"/>
    </source>
</evidence>
<dbReference type="PROSITE" id="PS50912">
    <property type="entry name" value="EAR"/>
    <property type="match status" value="4"/>
</dbReference>
<proteinExistence type="predicted"/>
<dbReference type="InterPro" id="IPR009039">
    <property type="entry name" value="EAR"/>
</dbReference>
<comment type="caution">
    <text evidence="3">The sequence shown here is derived from an EMBL/GenBank/DDBJ whole genome shotgun (WGS) entry which is preliminary data.</text>
</comment>
<keyword evidence="4" id="KW-1185">Reference proteome</keyword>
<reference evidence="3 4" key="1">
    <citation type="submission" date="2020-08" db="EMBL/GenBank/DDBJ databases">
        <title>Functional genomics of gut bacteria from endangered species of beetles.</title>
        <authorList>
            <person name="Carlos-Shanley C."/>
        </authorList>
    </citation>
    <scope>NUCLEOTIDE SEQUENCE [LARGE SCALE GENOMIC DNA]</scope>
    <source>
        <strain evidence="3 4">S00198</strain>
    </source>
</reference>
<evidence type="ECO:0000256" key="1">
    <source>
        <dbReference type="ARBA" id="ARBA00022729"/>
    </source>
</evidence>
<evidence type="ECO:0000256" key="2">
    <source>
        <dbReference type="ARBA" id="ARBA00022737"/>
    </source>
</evidence>
<dbReference type="SUPFAM" id="SSF51004">
    <property type="entry name" value="C-terminal (heme d1) domain of cytochrome cd1-nitrite reductase"/>
    <property type="match status" value="1"/>
</dbReference>